<evidence type="ECO:0000256" key="1">
    <source>
        <dbReference type="ARBA" id="ARBA00007905"/>
    </source>
</evidence>
<dbReference type="InterPro" id="IPR018170">
    <property type="entry name" value="Aldo/ket_reductase_CS"/>
</dbReference>
<dbReference type="PROSITE" id="PS00063">
    <property type="entry name" value="ALDOKETO_REDUCTASE_3"/>
    <property type="match status" value="1"/>
</dbReference>
<feature type="active site" description="Proton donor" evidence="3">
    <location>
        <position position="46"/>
    </location>
</feature>
<feature type="domain" description="NADP-dependent oxidoreductase" evidence="6">
    <location>
        <begin position="22"/>
        <end position="260"/>
    </location>
</feature>
<dbReference type="PIRSF" id="PIRSF000097">
    <property type="entry name" value="AKR"/>
    <property type="match status" value="1"/>
</dbReference>
<dbReference type="PROSITE" id="PS00062">
    <property type="entry name" value="ALDOKETO_REDUCTASE_2"/>
    <property type="match status" value="1"/>
</dbReference>
<keyword evidence="2" id="KW-0560">Oxidoreductase</keyword>
<proteinExistence type="inferred from homology"/>
<dbReference type="eggNOG" id="KOG1577">
    <property type="taxonomic scope" value="Eukaryota"/>
</dbReference>
<protein>
    <recommendedName>
        <fullName evidence="6">NADP-dependent oxidoreductase domain-containing protein</fullName>
    </recommendedName>
</protein>
<accession>K3WD75</accession>
<reference evidence="8" key="1">
    <citation type="journal article" date="2010" name="Genome Biol.">
        <title>Genome sequence of the necrotrophic plant pathogen Pythium ultimum reveals original pathogenicity mechanisms and effector repertoire.</title>
        <authorList>
            <person name="Levesque C.A."/>
            <person name="Brouwer H."/>
            <person name="Cano L."/>
            <person name="Hamilton J.P."/>
            <person name="Holt C."/>
            <person name="Huitema E."/>
            <person name="Raffaele S."/>
            <person name="Robideau G.P."/>
            <person name="Thines M."/>
            <person name="Win J."/>
            <person name="Zerillo M.M."/>
            <person name="Beakes G.W."/>
            <person name="Boore J.L."/>
            <person name="Busam D."/>
            <person name="Dumas B."/>
            <person name="Ferriera S."/>
            <person name="Fuerstenberg S.I."/>
            <person name="Gachon C.M."/>
            <person name="Gaulin E."/>
            <person name="Govers F."/>
            <person name="Grenville-Briggs L."/>
            <person name="Horner N."/>
            <person name="Hostetler J."/>
            <person name="Jiang R.H."/>
            <person name="Johnson J."/>
            <person name="Krajaejun T."/>
            <person name="Lin H."/>
            <person name="Meijer H.J."/>
            <person name="Moore B."/>
            <person name="Morris P."/>
            <person name="Phuntmart V."/>
            <person name="Puiu D."/>
            <person name="Shetty J."/>
            <person name="Stajich J.E."/>
            <person name="Tripathy S."/>
            <person name="Wawra S."/>
            <person name="van West P."/>
            <person name="Whitty B.R."/>
            <person name="Coutinho P.M."/>
            <person name="Henrissat B."/>
            <person name="Martin F."/>
            <person name="Thomas P.D."/>
            <person name="Tyler B.M."/>
            <person name="De Vries R.P."/>
            <person name="Kamoun S."/>
            <person name="Yandell M."/>
            <person name="Tisserat N."/>
            <person name="Buell C.R."/>
        </authorList>
    </citation>
    <scope>NUCLEOTIDE SEQUENCE</scope>
    <source>
        <strain evidence="8">DAOM:BR144</strain>
    </source>
</reference>
<feature type="site" description="Lowers pKa of active site Tyr" evidence="5">
    <location>
        <position position="71"/>
    </location>
</feature>
<dbReference type="Pfam" id="PF00248">
    <property type="entry name" value="Aldo_ket_red"/>
    <property type="match status" value="1"/>
</dbReference>
<evidence type="ECO:0000313" key="7">
    <source>
        <dbReference type="EnsemblProtists" id="PYU1_T002916"/>
    </source>
</evidence>
<name>K3WD75_GLOUD</name>
<reference evidence="8" key="2">
    <citation type="submission" date="2010-04" db="EMBL/GenBank/DDBJ databases">
        <authorList>
            <person name="Buell R."/>
            <person name="Hamilton J."/>
            <person name="Hostetler J."/>
        </authorList>
    </citation>
    <scope>NUCLEOTIDE SEQUENCE [LARGE SCALE GENOMIC DNA]</scope>
    <source>
        <strain evidence="8">DAOM:BR144</strain>
    </source>
</reference>
<evidence type="ECO:0000256" key="3">
    <source>
        <dbReference type="PIRSR" id="PIRSR000097-1"/>
    </source>
</evidence>
<dbReference type="Gene3D" id="3.20.20.100">
    <property type="entry name" value="NADP-dependent oxidoreductase domain"/>
    <property type="match status" value="1"/>
</dbReference>
<evidence type="ECO:0000256" key="2">
    <source>
        <dbReference type="ARBA" id="ARBA00023002"/>
    </source>
</evidence>
<dbReference type="SUPFAM" id="SSF51430">
    <property type="entry name" value="NAD(P)-linked oxidoreductase"/>
    <property type="match status" value="1"/>
</dbReference>
<dbReference type="Proteomes" id="UP000019132">
    <property type="component" value="Unassembled WGS sequence"/>
</dbReference>
<dbReference type="InterPro" id="IPR020471">
    <property type="entry name" value="AKR"/>
</dbReference>
<dbReference type="VEuPathDB" id="FungiDB:PYU1_G002913"/>
<evidence type="ECO:0000256" key="4">
    <source>
        <dbReference type="PIRSR" id="PIRSR000097-2"/>
    </source>
</evidence>
<comment type="similarity">
    <text evidence="1">Belongs to the aldo/keto reductase family.</text>
</comment>
<dbReference type="OMA" id="ITQYSPF"/>
<dbReference type="CDD" id="cd19071">
    <property type="entry name" value="AKR_AKR1-5-like"/>
    <property type="match status" value="1"/>
</dbReference>
<dbReference type="FunFam" id="3.20.20.100:FF:000015">
    <property type="entry name" value="Oxidoreductase, aldo/keto reductase family"/>
    <property type="match status" value="1"/>
</dbReference>
<dbReference type="InterPro" id="IPR036812">
    <property type="entry name" value="NAD(P)_OxRdtase_dom_sf"/>
</dbReference>
<evidence type="ECO:0000259" key="6">
    <source>
        <dbReference type="Pfam" id="PF00248"/>
    </source>
</evidence>
<dbReference type="InterPro" id="IPR023210">
    <property type="entry name" value="NADP_OxRdtase_dom"/>
</dbReference>
<keyword evidence="8" id="KW-1185">Reference proteome</keyword>
<reference evidence="7" key="3">
    <citation type="submission" date="2015-02" db="UniProtKB">
        <authorList>
            <consortium name="EnsemblProtists"/>
        </authorList>
    </citation>
    <scope>IDENTIFICATION</scope>
    <source>
        <strain evidence="7">DAOM BR144</strain>
    </source>
</reference>
<dbReference type="EnsemblProtists" id="PYU1_T002916">
    <property type="protein sequence ID" value="PYU1_T002916"/>
    <property type="gene ID" value="PYU1_G002913"/>
</dbReference>
<sequence>MLLPSGATIQRFGLGVYRSKRGAETYNAVLHALKLGYRHIDTAQWYRNESDVGDALRDSGLPRHAVFLTTKLWIKAWGYDNAVAAIQESNEKLGGTHIDLLLLHAPGNKDTRADTWRALEEMQARGVVRDIGVSNFGIPHLEKLALTAKVAPAVNQIELHPWLARKELVEYCRSKNIMVEAYSPLTKGKMLDHPVLLEIAAQVNATPAQVLIAYGLAKGYIVIAKSVDPLRQQENLNASAMQTEAKHLLTDAHMARLDALDENLVVAWDPIAKDEV</sequence>
<dbReference type="AlphaFoldDB" id="K3WD75"/>
<feature type="binding site" evidence="4">
    <location>
        <position position="104"/>
    </location>
    <ligand>
        <name>substrate</name>
    </ligand>
</feature>
<organism evidence="7 8">
    <name type="scientific">Globisporangium ultimum (strain ATCC 200006 / CBS 805.95 / DAOM BR144)</name>
    <name type="common">Pythium ultimum</name>
    <dbReference type="NCBI Taxonomy" id="431595"/>
    <lineage>
        <taxon>Eukaryota</taxon>
        <taxon>Sar</taxon>
        <taxon>Stramenopiles</taxon>
        <taxon>Oomycota</taxon>
        <taxon>Peronosporomycetes</taxon>
        <taxon>Pythiales</taxon>
        <taxon>Pythiaceae</taxon>
        <taxon>Globisporangium</taxon>
    </lineage>
</organism>
<dbReference type="PRINTS" id="PR00069">
    <property type="entry name" value="ALDKETRDTASE"/>
</dbReference>
<dbReference type="PANTHER" id="PTHR43827:SF13">
    <property type="entry name" value="ALDO_KETO REDUCTASE FAMILY PROTEIN"/>
    <property type="match status" value="1"/>
</dbReference>
<dbReference type="InParanoid" id="K3WD75"/>
<dbReference type="PROSITE" id="PS00798">
    <property type="entry name" value="ALDOKETO_REDUCTASE_1"/>
    <property type="match status" value="1"/>
</dbReference>
<dbReference type="PANTHER" id="PTHR43827">
    <property type="entry name" value="2,5-DIKETO-D-GLUCONIC ACID REDUCTASE"/>
    <property type="match status" value="1"/>
</dbReference>
<evidence type="ECO:0000313" key="8">
    <source>
        <dbReference type="Proteomes" id="UP000019132"/>
    </source>
</evidence>
<dbReference type="GO" id="GO:0016491">
    <property type="term" value="F:oxidoreductase activity"/>
    <property type="evidence" value="ECO:0007669"/>
    <property type="project" value="UniProtKB-KW"/>
</dbReference>
<dbReference type="EMBL" id="GL376628">
    <property type="status" value="NOT_ANNOTATED_CDS"/>
    <property type="molecule type" value="Genomic_DNA"/>
</dbReference>
<dbReference type="HOGENOM" id="CLU_023205_0_1_1"/>
<evidence type="ECO:0000256" key="5">
    <source>
        <dbReference type="PIRSR" id="PIRSR000097-3"/>
    </source>
</evidence>
<dbReference type="STRING" id="431595.K3WD75"/>